<proteinExistence type="predicted"/>
<organism evidence="5 6">
    <name type="scientific">Hyphomonas jannaschiana VP2</name>
    <dbReference type="NCBI Taxonomy" id="1280952"/>
    <lineage>
        <taxon>Bacteria</taxon>
        <taxon>Pseudomonadati</taxon>
        <taxon>Pseudomonadota</taxon>
        <taxon>Alphaproteobacteria</taxon>
        <taxon>Hyphomonadales</taxon>
        <taxon>Hyphomonadaceae</taxon>
        <taxon>Hyphomonas</taxon>
    </lineage>
</organism>
<keyword evidence="2" id="KW-0812">Transmembrane</keyword>
<keyword evidence="2" id="KW-1133">Transmembrane helix</keyword>
<keyword evidence="1" id="KW-0175">Coiled coil</keyword>
<feature type="transmembrane region" description="Helical" evidence="2">
    <location>
        <begin position="272"/>
        <end position="298"/>
    </location>
</feature>
<dbReference type="OrthoDB" id="7448632at2"/>
<feature type="signal peptide" evidence="3">
    <location>
        <begin position="1"/>
        <end position="21"/>
    </location>
</feature>
<evidence type="ECO:0000256" key="1">
    <source>
        <dbReference type="SAM" id="Coils"/>
    </source>
</evidence>
<evidence type="ECO:0000256" key="2">
    <source>
        <dbReference type="SAM" id="Phobius"/>
    </source>
</evidence>
<keyword evidence="3" id="KW-0732">Signal</keyword>
<feature type="chain" id="PRO_5001577242" evidence="3">
    <location>
        <begin position="22"/>
        <end position="310"/>
    </location>
</feature>
<evidence type="ECO:0000313" key="5">
    <source>
        <dbReference type="EMBL" id="KCZ88645.1"/>
    </source>
</evidence>
<dbReference type="EMBL" id="ARYJ01000005">
    <property type="protein sequence ID" value="KCZ88645.1"/>
    <property type="molecule type" value="Genomic_DNA"/>
</dbReference>
<evidence type="ECO:0000259" key="4">
    <source>
        <dbReference type="Pfam" id="PF14257"/>
    </source>
</evidence>
<protein>
    <submittedName>
        <fullName evidence="5">Putative lipoprotein</fullName>
    </submittedName>
</protein>
<dbReference type="PATRIC" id="fig|1280952.3.peg.1948"/>
<keyword evidence="2" id="KW-0472">Membrane</keyword>
<keyword evidence="5" id="KW-0449">Lipoprotein</keyword>
<dbReference type="Proteomes" id="UP000024816">
    <property type="component" value="Unassembled WGS sequence"/>
</dbReference>
<sequence length="310" mass="33453">MNTQSLRIALSALTISTLALAACGGPGRSDYAESARPLNPIMPATEKSMAGNIVAEDGIYMEEMDAGGGSPGGESVAQQYIAYSHSLGMRLPVAAIEPTLQGHIDACNKAGPAVCMVTNSWMNAYSEDSASASLNLRATPDWIEQFLNGVDAEAEAAKGEITNRQTTAEDLTVSIIDTDARLKAQQTLQARLEQLLADRPGKLGELLETERELARVNGEIDSLKSTLAALRLRVSMSQLSVNYETKRNPVSQGALEPLARAFGDFFYNLSSALAAVITAFAVGLPWLILIGVFVWIWLKLIWPRIRRKKS</sequence>
<dbReference type="InterPro" id="IPR025645">
    <property type="entry name" value="DUF4349"/>
</dbReference>
<gene>
    <name evidence="5" type="ORF">HJA_09759</name>
</gene>
<dbReference type="AlphaFoldDB" id="A0A059FDB9"/>
<evidence type="ECO:0000313" key="6">
    <source>
        <dbReference type="Proteomes" id="UP000024816"/>
    </source>
</evidence>
<evidence type="ECO:0000256" key="3">
    <source>
        <dbReference type="SAM" id="SignalP"/>
    </source>
</evidence>
<dbReference type="Pfam" id="PF14257">
    <property type="entry name" value="DUF4349"/>
    <property type="match status" value="1"/>
</dbReference>
<dbReference type="PROSITE" id="PS51257">
    <property type="entry name" value="PROKAR_LIPOPROTEIN"/>
    <property type="match status" value="1"/>
</dbReference>
<accession>A0A059FDB9</accession>
<comment type="caution">
    <text evidence="5">The sequence shown here is derived from an EMBL/GenBank/DDBJ whole genome shotgun (WGS) entry which is preliminary data.</text>
</comment>
<reference evidence="5 6" key="1">
    <citation type="journal article" date="2014" name="Antonie Van Leeuwenhoek">
        <title>Hyphomonas beringensis sp. nov. and Hyphomonas chukchiensis sp. nov., isolated from surface seawater of the Bering Sea and Chukchi Sea.</title>
        <authorList>
            <person name="Li C."/>
            <person name="Lai Q."/>
            <person name="Li G."/>
            <person name="Dong C."/>
            <person name="Wang J."/>
            <person name="Liao Y."/>
            <person name="Shao Z."/>
        </authorList>
    </citation>
    <scope>NUCLEOTIDE SEQUENCE [LARGE SCALE GENOMIC DNA]</scope>
    <source>
        <strain evidence="5 6">VP2</strain>
    </source>
</reference>
<keyword evidence="6" id="KW-1185">Reference proteome</keyword>
<dbReference type="STRING" id="1280952.HJA_09759"/>
<name>A0A059FDB9_9PROT</name>
<dbReference type="eggNOG" id="COG1196">
    <property type="taxonomic scope" value="Bacteria"/>
</dbReference>
<feature type="domain" description="DUF4349" evidence="4">
    <location>
        <begin position="81"/>
        <end position="297"/>
    </location>
</feature>
<dbReference type="RefSeq" id="WP_035581495.1">
    <property type="nucleotide sequence ID" value="NZ_ARYJ01000005.1"/>
</dbReference>
<feature type="coiled-coil region" evidence="1">
    <location>
        <begin position="206"/>
        <end position="233"/>
    </location>
</feature>